<evidence type="ECO:0000313" key="2">
    <source>
        <dbReference type="Ensembl" id="ENSCMIP00000033462.1"/>
    </source>
</evidence>
<sequence>MEANLVKRIVFTQPSFQAELSEEGAAEIYWRSRPDPSFSYIVSNSNKELDQMPDNNPSRKKREMRPQKRKKEIYFPVTSHGTSQLEEMIRKFTLNVLIKKLQKPEYMHDNNRREKQQKNS</sequence>
<dbReference type="InParanoid" id="A0A4W3IVF6"/>
<dbReference type="AlphaFoldDB" id="A0A4W3IVF6"/>
<reference evidence="3" key="1">
    <citation type="journal article" date="2006" name="Science">
        <title>Ancient noncoding elements conserved in the human genome.</title>
        <authorList>
            <person name="Venkatesh B."/>
            <person name="Kirkness E.F."/>
            <person name="Loh Y.H."/>
            <person name="Halpern A.L."/>
            <person name="Lee A.P."/>
            <person name="Johnson J."/>
            <person name="Dandona N."/>
            <person name="Viswanathan L.D."/>
            <person name="Tay A."/>
            <person name="Venter J.C."/>
            <person name="Strausberg R.L."/>
            <person name="Brenner S."/>
        </authorList>
    </citation>
    <scope>NUCLEOTIDE SEQUENCE [LARGE SCALE GENOMIC DNA]</scope>
</reference>
<keyword evidence="3" id="KW-1185">Reference proteome</keyword>
<feature type="compositionally biased region" description="Basic residues" evidence="1">
    <location>
        <begin position="58"/>
        <end position="70"/>
    </location>
</feature>
<accession>A0A4W3IVF6</accession>
<proteinExistence type="predicted"/>
<dbReference type="Ensembl" id="ENSCMIT00000033968.1">
    <property type="protein sequence ID" value="ENSCMIP00000033462.1"/>
    <property type="gene ID" value="ENSCMIG00000014276.1"/>
</dbReference>
<evidence type="ECO:0000256" key="1">
    <source>
        <dbReference type="SAM" id="MobiDB-lite"/>
    </source>
</evidence>
<organism evidence="2 3">
    <name type="scientific">Callorhinchus milii</name>
    <name type="common">Ghost shark</name>
    <dbReference type="NCBI Taxonomy" id="7868"/>
    <lineage>
        <taxon>Eukaryota</taxon>
        <taxon>Metazoa</taxon>
        <taxon>Chordata</taxon>
        <taxon>Craniata</taxon>
        <taxon>Vertebrata</taxon>
        <taxon>Chondrichthyes</taxon>
        <taxon>Holocephali</taxon>
        <taxon>Chimaeriformes</taxon>
        <taxon>Callorhinchidae</taxon>
        <taxon>Callorhinchus</taxon>
    </lineage>
</organism>
<feature type="region of interest" description="Disordered" evidence="1">
    <location>
        <begin position="42"/>
        <end position="70"/>
    </location>
</feature>
<name>A0A4W3IVF6_CALMI</name>
<reference evidence="2" key="4">
    <citation type="submission" date="2025-08" db="UniProtKB">
        <authorList>
            <consortium name="Ensembl"/>
        </authorList>
    </citation>
    <scope>IDENTIFICATION</scope>
</reference>
<dbReference type="Proteomes" id="UP000314986">
    <property type="component" value="Unassembled WGS sequence"/>
</dbReference>
<reference evidence="2" key="5">
    <citation type="submission" date="2025-09" db="UniProtKB">
        <authorList>
            <consortium name="Ensembl"/>
        </authorList>
    </citation>
    <scope>IDENTIFICATION</scope>
</reference>
<reference evidence="3" key="3">
    <citation type="journal article" date="2014" name="Nature">
        <title>Elephant shark genome provides unique insights into gnathostome evolution.</title>
        <authorList>
            <consortium name="International Elephant Shark Genome Sequencing Consortium"/>
            <person name="Venkatesh B."/>
            <person name="Lee A.P."/>
            <person name="Ravi V."/>
            <person name="Maurya A.K."/>
            <person name="Lian M.M."/>
            <person name="Swann J.B."/>
            <person name="Ohta Y."/>
            <person name="Flajnik M.F."/>
            <person name="Sutoh Y."/>
            <person name="Kasahara M."/>
            <person name="Hoon S."/>
            <person name="Gangu V."/>
            <person name="Roy S.W."/>
            <person name="Irimia M."/>
            <person name="Korzh V."/>
            <person name="Kondrychyn I."/>
            <person name="Lim Z.W."/>
            <person name="Tay B.H."/>
            <person name="Tohari S."/>
            <person name="Kong K.W."/>
            <person name="Ho S."/>
            <person name="Lorente-Galdos B."/>
            <person name="Quilez J."/>
            <person name="Marques-Bonet T."/>
            <person name="Raney B.J."/>
            <person name="Ingham P.W."/>
            <person name="Tay A."/>
            <person name="Hillier L.W."/>
            <person name="Minx P."/>
            <person name="Boehm T."/>
            <person name="Wilson R.K."/>
            <person name="Brenner S."/>
            <person name="Warren W.C."/>
        </authorList>
    </citation>
    <scope>NUCLEOTIDE SEQUENCE [LARGE SCALE GENOMIC DNA]</scope>
</reference>
<protein>
    <submittedName>
        <fullName evidence="2">Uncharacterized protein</fullName>
    </submittedName>
</protein>
<reference evidence="3" key="2">
    <citation type="journal article" date="2007" name="PLoS Biol.">
        <title>Survey sequencing and comparative analysis of the elephant shark (Callorhinchus milii) genome.</title>
        <authorList>
            <person name="Venkatesh B."/>
            <person name="Kirkness E.F."/>
            <person name="Loh Y.H."/>
            <person name="Halpern A.L."/>
            <person name="Lee A.P."/>
            <person name="Johnson J."/>
            <person name="Dandona N."/>
            <person name="Viswanathan L.D."/>
            <person name="Tay A."/>
            <person name="Venter J.C."/>
            <person name="Strausberg R.L."/>
            <person name="Brenner S."/>
        </authorList>
    </citation>
    <scope>NUCLEOTIDE SEQUENCE [LARGE SCALE GENOMIC DNA]</scope>
</reference>
<evidence type="ECO:0000313" key="3">
    <source>
        <dbReference type="Proteomes" id="UP000314986"/>
    </source>
</evidence>